<proteinExistence type="predicted"/>
<comment type="caution">
    <text evidence="1">The sequence shown here is derived from an EMBL/GenBank/DDBJ whole genome shotgun (WGS) entry which is preliminary data.</text>
</comment>
<evidence type="ECO:0000313" key="1">
    <source>
        <dbReference type="EMBL" id="MFD0988652.1"/>
    </source>
</evidence>
<evidence type="ECO:0008006" key="3">
    <source>
        <dbReference type="Google" id="ProtNLM"/>
    </source>
</evidence>
<sequence length="65" mass="7423">MNRFCIYPKEISIILGKSNSYSSNLVRTIKAVNLITSPRPITIKEFCDYMDLPYTEVCAMINSSK</sequence>
<gene>
    <name evidence="1" type="ORF">ACFQ1R_00965</name>
</gene>
<reference evidence="2" key="1">
    <citation type="journal article" date="2019" name="Int. J. Syst. Evol. Microbiol.">
        <title>The Global Catalogue of Microorganisms (GCM) 10K type strain sequencing project: providing services to taxonomists for standard genome sequencing and annotation.</title>
        <authorList>
            <consortium name="The Broad Institute Genomics Platform"/>
            <consortium name="The Broad Institute Genome Sequencing Center for Infectious Disease"/>
            <person name="Wu L."/>
            <person name="Ma J."/>
        </authorList>
    </citation>
    <scope>NUCLEOTIDE SEQUENCE [LARGE SCALE GENOMIC DNA]</scope>
    <source>
        <strain evidence="2">CCUG 62414</strain>
    </source>
</reference>
<organism evidence="1 2">
    <name type="scientific">Mariniflexile jejuense</name>
    <dbReference type="NCBI Taxonomy" id="1173582"/>
    <lineage>
        <taxon>Bacteria</taxon>
        <taxon>Pseudomonadati</taxon>
        <taxon>Bacteroidota</taxon>
        <taxon>Flavobacteriia</taxon>
        <taxon>Flavobacteriales</taxon>
        <taxon>Flavobacteriaceae</taxon>
        <taxon>Mariniflexile</taxon>
    </lineage>
</organism>
<protein>
    <recommendedName>
        <fullName evidence="3">XRE family transcriptional regulator</fullName>
    </recommendedName>
</protein>
<accession>A0ABW3JGU5</accession>
<keyword evidence="2" id="KW-1185">Reference proteome</keyword>
<name>A0ABW3JGU5_9FLAO</name>
<dbReference type="RefSeq" id="WP_379924217.1">
    <property type="nucleotide sequence ID" value="NZ_JBHTJI010000001.1"/>
</dbReference>
<dbReference type="Proteomes" id="UP001597061">
    <property type="component" value="Unassembled WGS sequence"/>
</dbReference>
<evidence type="ECO:0000313" key="2">
    <source>
        <dbReference type="Proteomes" id="UP001597061"/>
    </source>
</evidence>
<dbReference type="EMBL" id="JBHTJI010000001">
    <property type="protein sequence ID" value="MFD0988652.1"/>
    <property type="molecule type" value="Genomic_DNA"/>
</dbReference>